<feature type="compositionally biased region" description="Low complexity" evidence="1">
    <location>
        <begin position="963"/>
        <end position="974"/>
    </location>
</feature>
<protein>
    <submittedName>
        <fullName evidence="3">Engulfment and cell motility ELM family protein</fullName>
    </submittedName>
</protein>
<dbReference type="AlphaFoldDB" id="D3BSV8"/>
<dbReference type="FunCoup" id="D3BSV8">
    <property type="interactions" value="805"/>
</dbReference>
<dbReference type="InterPro" id="IPR050868">
    <property type="entry name" value="ELMO_domain-containing"/>
</dbReference>
<dbReference type="RefSeq" id="XP_020427707.1">
    <property type="nucleotide sequence ID" value="XM_020581837.1"/>
</dbReference>
<dbReference type="InterPro" id="IPR011989">
    <property type="entry name" value="ARM-like"/>
</dbReference>
<sequence>MTDEDPVNVEPMNVGLHGGLAGLKQQIEASDDSSQSETDQSVDMLTTAVVSFVFVSKQASLFNLLIQMLSTNKFAPVQNQFNIPFQPSPDPSVVIPAHQESLNSSTGSSSPKTSALMFNVLNDAINSVSQQYQKNFYINIIERTDNNNPSYNQLLAGCLSFINHMLSAAPTHFDFERYRQQLSAQGVNDIIKKQIKNVDPNVRSELLHYQKHKIANIKTGKLIIDKQSIDHLVTRLLKVSFPNKTFDEPTSSSNGNTSTEQKMKILGFQSGATTGSISNTELLGTGILGLRNLIYFGARYSRIYLEILNVQMKRDQEEAIYSFINVAMCLTNCIYEIYIDDENLYEVIFDQDDWFEEMFSISFELFDEIWEKEAKVPEDFVTILHKTRNILSRIKWTNQDSIQSFQIALGTVLDEIWNREDEIVEDQHRRLMPLSDSIIGLPHGHGGGSGSGNGKSHEHSNLTHATQRFQKFFKSRKDSNDEIGLNSSSGSIASNVDSAPPSPSLQGSTESSNNNNATTGGRKVTHIRHHMKSMSFKKLFEFKDKNPNGGATLNQSQEIPRVDTDDEESRETQIKEKDLSNEEEKKSFERIIKVLKNTAATLKHKQSGDKSTATKIDTSALAQQQQAEVKSDSLDVVIVSSQSSSSSLNQELDQQTTVAISTDENGQHFQFDDVQSINSSQTSSPKMNTSDKLKASGSVMYKTVKKVMHSIEKKGKTIKKKVKKRRALSDQQMQAEMTEEERAAKLEKKLKKKQRRKMKNVQYEKENDTIVLQVSNESINGQKKVDRGSFQELNLDLDDQSDSLDSSDDSEDSDDESGTTVDDLTDNQSERHHGLAIPKLKISNNMTKSDSNSSINTQTSNSTCVSPKEYPISYSNSSSSNDLLKQQPKQQQQHRQQQQQVQEPPSPLLLTPKSTTSDSQLQPPQQTLLSPDATTTENTGNRRSVKDIKDVFDALDELSKGYVSASTTPVSSSTEHSTVNTPRSSLSTPRRSTNISSSTNSYTLDAPAKPGSMKTSTSSTDIEGEQKRSSVAQNNQRVEEFISITSAKESKAINILRDNNWKLDQSVDAWYNDPSNIPEDKVDSNSLDSLFKSYKGKKQQQLQFYLYICFVY</sequence>
<evidence type="ECO:0000259" key="2">
    <source>
        <dbReference type="PROSITE" id="PS51335"/>
    </source>
</evidence>
<feature type="compositionally biased region" description="Low complexity" evidence="1">
    <location>
        <begin position="849"/>
        <end position="863"/>
    </location>
</feature>
<dbReference type="Proteomes" id="UP000001396">
    <property type="component" value="Unassembled WGS sequence"/>
</dbReference>
<dbReference type="InParanoid" id="D3BSV8"/>
<feature type="compositionally biased region" description="Low complexity" evidence="1">
    <location>
        <begin position="507"/>
        <end position="521"/>
    </location>
</feature>
<feature type="region of interest" description="Disordered" evidence="1">
    <location>
        <begin position="962"/>
        <end position="1034"/>
    </location>
</feature>
<evidence type="ECO:0000313" key="3">
    <source>
        <dbReference type="EMBL" id="EFA75573.1"/>
    </source>
</evidence>
<dbReference type="SUPFAM" id="SSF48371">
    <property type="entry name" value="ARM repeat"/>
    <property type="match status" value="1"/>
</dbReference>
<dbReference type="InterPro" id="IPR006816">
    <property type="entry name" value="ELMO_dom"/>
</dbReference>
<feature type="domain" description="ELMO" evidence="2">
    <location>
        <begin position="228"/>
        <end position="395"/>
    </location>
</feature>
<dbReference type="PANTHER" id="PTHR12771:SF66">
    <property type="entry name" value="ELMO DOMAIN-CONTAINING PROTEIN F"/>
    <property type="match status" value="1"/>
</dbReference>
<evidence type="ECO:0000256" key="1">
    <source>
        <dbReference type="SAM" id="MobiDB-lite"/>
    </source>
</evidence>
<comment type="caution">
    <text evidence="3">The sequence shown here is derived from an EMBL/GenBank/DDBJ whole genome shotgun (WGS) entry which is preliminary data.</text>
</comment>
<evidence type="ECO:0000313" key="4">
    <source>
        <dbReference type="Proteomes" id="UP000001396"/>
    </source>
</evidence>
<feature type="region of interest" description="Disordered" evidence="1">
    <location>
        <begin position="542"/>
        <end position="586"/>
    </location>
</feature>
<accession>D3BSV8</accession>
<keyword evidence="4" id="KW-1185">Reference proteome</keyword>
<dbReference type="InterPro" id="IPR016024">
    <property type="entry name" value="ARM-type_fold"/>
</dbReference>
<dbReference type="GO" id="GO:0005096">
    <property type="term" value="F:GTPase activator activity"/>
    <property type="evidence" value="ECO:0007669"/>
    <property type="project" value="TreeGrafter"/>
</dbReference>
<feature type="compositionally biased region" description="Basic and acidic residues" evidence="1">
    <location>
        <begin position="570"/>
        <end position="586"/>
    </location>
</feature>
<feature type="region of interest" description="Disordered" evidence="1">
    <location>
        <begin position="436"/>
        <end position="459"/>
    </location>
</feature>
<dbReference type="SUPFAM" id="SSF46934">
    <property type="entry name" value="UBA-like"/>
    <property type="match status" value="1"/>
</dbReference>
<gene>
    <name evidence="3" type="primary">elmoF</name>
    <name evidence="3" type="ORF">PPL_11078</name>
</gene>
<feature type="region of interest" description="Disordered" evidence="1">
    <location>
        <begin position="797"/>
        <end position="944"/>
    </location>
</feature>
<dbReference type="GeneID" id="31366547"/>
<feature type="region of interest" description="Disordered" evidence="1">
    <location>
        <begin position="476"/>
        <end position="525"/>
    </location>
</feature>
<dbReference type="Pfam" id="PF14555">
    <property type="entry name" value="UBA_4"/>
    <property type="match status" value="1"/>
</dbReference>
<dbReference type="InterPro" id="IPR009060">
    <property type="entry name" value="UBA-like_sf"/>
</dbReference>
<reference evidence="3 4" key="1">
    <citation type="journal article" date="2011" name="Genome Res.">
        <title>Phylogeny-wide analysis of social amoeba genomes highlights ancient origins for complex intercellular communication.</title>
        <authorList>
            <person name="Heidel A.J."/>
            <person name="Lawal H.M."/>
            <person name="Felder M."/>
            <person name="Schilde C."/>
            <person name="Helps N.R."/>
            <person name="Tunggal B."/>
            <person name="Rivero F."/>
            <person name="John U."/>
            <person name="Schleicher M."/>
            <person name="Eichinger L."/>
            <person name="Platzer M."/>
            <person name="Noegel A.A."/>
            <person name="Schaap P."/>
            <person name="Gloeckner G."/>
        </authorList>
    </citation>
    <scope>NUCLEOTIDE SEQUENCE [LARGE SCALE GENOMIC DNA]</scope>
    <source>
        <strain evidence="4">ATCC 26659 / Pp 5 / PN500</strain>
    </source>
</reference>
<feature type="compositionally biased region" description="Low complexity" evidence="1">
    <location>
        <begin position="873"/>
        <end position="932"/>
    </location>
</feature>
<dbReference type="Pfam" id="PF04727">
    <property type="entry name" value="ELMO_CED12"/>
    <property type="match status" value="1"/>
</dbReference>
<feature type="compositionally biased region" description="Polar residues" evidence="1">
    <location>
        <begin position="933"/>
        <end position="942"/>
    </location>
</feature>
<feature type="compositionally biased region" description="Polar residues" evidence="1">
    <location>
        <begin position="549"/>
        <end position="558"/>
    </location>
</feature>
<name>D3BSV8_HETP5</name>
<feature type="compositionally biased region" description="Acidic residues" evidence="1">
    <location>
        <begin position="797"/>
        <end position="817"/>
    </location>
</feature>
<feature type="compositionally biased region" description="Polar residues" evidence="1">
    <location>
        <begin position="485"/>
        <end position="497"/>
    </location>
</feature>
<organism evidence="3 4">
    <name type="scientific">Heterostelium pallidum (strain ATCC 26659 / Pp 5 / PN500)</name>
    <name type="common">Cellular slime mold</name>
    <name type="synonym">Polysphondylium pallidum</name>
    <dbReference type="NCBI Taxonomy" id="670386"/>
    <lineage>
        <taxon>Eukaryota</taxon>
        <taxon>Amoebozoa</taxon>
        <taxon>Evosea</taxon>
        <taxon>Eumycetozoa</taxon>
        <taxon>Dictyostelia</taxon>
        <taxon>Acytosteliales</taxon>
        <taxon>Acytosteliaceae</taxon>
        <taxon>Heterostelium</taxon>
    </lineage>
</organism>
<dbReference type="CDD" id="cd14350">
    <property type="entry name" value="UBA_DCNL"/>
    <property type="match status" value="1"/>
</dbReference>
<dbReference type="STRING" id="670386.D3BSV8"/>
<dbReference type="Gene3D" id="1.25.10.10">
    <property type="entry name" value="Leucine-rich Repeat Variant"/>
    <property type="match status" value="1"/>
</dbReference>
<dbReference type="Gene3D" id="1.10.8.10">
    <property type="entry name" value="DNA helicase RuvA subunit, C-terminal domain"/>
    <property type="match status" value="1"/>
</dbReference>
<proteinExistence type="predicted"/>
<feature type="compositionally biased region" description="Low complexity" evidence="1">
    <location>
        <begin position="981"/>
        <end position="1003"/>
    </location>
</feature>
<dbReference type="EMBL" id="ADBJ01000054">
    <property type="protein sequence ID" value="EFA75573.1"/>
    <property type="molecule type" value="Genomic_DNA"/>
</dbReference>
<dbReference type="PANTHER" id="PTHR12771">
    <property type="entry name" value="ENGULFMENT AND CELL MOTILITY"/>
    <property type="match status" value="1"/>
</dbReference>
<feature type="compositionally biased region" description="Gly residues" evidence="1">
    <location>
        <begin position="443"/>
        <end position="453"/>
    </location>
</feature>
<dbReference type="PROSITE" id="PS51335">
    <property type="entry name" value="ELMO"/>
    <property type="match status" value="1"/>
</dbReference>
<feature type="region of interest" description="Disordered" evidence="1">
    <location>
        <begin position="720"/>
        <end position="740"/>
    </location>
</feature>